<evidence type="ECO:0000313" key="2">
    <source>
        <dbReference type="EMBL" id="TYK64629.1"/>
    </source>
</evidence>
<comment type="caution">
    <text evidence="2">The sequence shown here is derived from an EMBL/GenBank/DDBJ whole genome shotgun (WGS) entry which is preliminary data.</text>
</comment>
<accession>A0ABY3MU28</accession>
<sequence>MKLIQKSLLLTLCLTSSLVFADVAVIVNTANDSQISDDDIQRMFLGKNKSFSNGESVVAINLDSGNEQRGEFEEKVLGKSSSQVKAYWSKLIFSGKAKPLEEVASDSEVISLISSTPNAIGYIDASKVDSSVKVVKTF</sequence>
<evidence type="ECO:0000256" key="1">
    <source>
        <dbReference type="SAM" id="SignalP"/>
    </source>
</evidence>
<organism evidence="2 3">
    <name type="scientific">Colwellia echini</name>
    <dbReference type="NCBI Taxonomy" id="1982103"/>
    <lineage>
        <taxon>Bacteria</taxon>
        <taxon>Pseudomonadati</taxon>
        <taxon>Pseudomonadota</taxon>
        <taxon>Gammaproteobacteria</taxon>
        <taxon>Alteromonadales</taxon>
        <taxon>Colwelliaceae</taxon>
        <taxon>Colwellia</taxon>
    </lineage>
</organism>
<keyword evidence="1" id="KW-0732">Signal</keyword>
<keyword evidence="3" id="KW-1185">Reference proteome</keyword>
<name>A0ABY3MU28_9GAMM</name>
<dbReference type="Proteomes" id="UP000815846">
    <property type="component" value="Unassembled WGS sequence"/>
</dbReference>
<feature type="signal peptide" evidence="1">
    <location>
        <begin position="1"/>
        <end position="21"/>
    </location>
</feature>
<feature type="chain" id="PRO_5045542626" evidence="1">
    <location>
        <begin position="22"/>
        <end position="138"/>
    </location>
</feature>
<proteinExistence type="predicted"/>
<dbReference type="RefSeq" id="WP_101344208.1">
    <property type="nucleotide sequence ID" value="NZ_PJAI02000021.1"/>
</dbReference>
<dbReference type="Gene3D" id="3.40.190.10">
    <property type="entry name" value="Periplasmic binding protein-like II"/>
    <property type="match status" value="1"/>
</dbReference>
<reference evidence="2 3" key="1">
    <citation type="submission" date="2019-08" db="EMBL/GenBank/DDBJ databases">
        <title>Microbe sample from Colwellia echini.</title>
        <authorList>
            <person name="Christiansen L."/>
            <person name="Pathiraja D."/>
            <person name="Schultz-Johansen M."/>
            <person name="Choi I.-G."/>
            <person name="Stougaard P."/>
        </authorList>
    </citation>
    <scope>NUCLEOTIDE SEQUENCE [LARGE SCALE GENOMIC DNA]</scope>
    <source>
        <strain evidence="2 3">A3</strain>
    </source>
</reference>
<dbReference type="EMBL" id="PJAI02000021">
    <property type="protein sequence ID" value="TYK64629.1"/>
    <property type="molecule type" value="Genomic_DNA"/>
</dbReference>
<protein>
    <submittedName>
        <fullName evidence="2">Phosphate ABC transporter substrate-binding protein</fullName>
    </submittedName>
</protein>
<evidence type="ECO:0000313" key="3">
    <source>
        <dbReference type="Proteomes" id="UP000815846"/>
    </source>
</evidence>
<gene>
    <name evidence="2" type="ORF">CWS31_014900</name>
</gene>
<dbReference type="SUPFAM" id="SSF53850">
    <property type="entry name" value="Periplasmic binding protein-like II"/>
    <property type="match status" value="1"/>
</dbReference>